<reference evidence="1" key="1">
    <citation type="journal article" date="2019" name="Sci. Rep.">
        <title>Draft genome of Tanacetum cinerariifolium, the natural source of mosquito coil.</title>
        <authorList>
            <person name="Yamashiro T."/>
            <person name="Shiraishi A."/>
            <person name="Satake H."/>
            <person name="Nakayama K."/>
        </authorList>
    </citation>
    <scope>NUCLEOTIDE SEQUENCE</scope>
</reference>
<protein>
    <submittedName>
        <fullName evidence="1">Uncharacterized protein</fullName>
    </submittedName>
</protein>
<feature type="non-terminal residue" evidence="1">
    <location>
        <position position="82"/>
    </location>
</feature>
<proteinExistence type="predicted"/>
<name>A0A699X029_TANCI</name>
<dbReference type="EMBL" id="BKCJ011790437">
    <property type="protein sequence ID" value="GFD53125.1"/>
    <property type="molecule type" value="Genomic_DNA"/>
</dbReference>
<gene>
    <name evidence="1" type="ORF">Tci_925094</name>
</gene>
<sequence>GAGTDCAVLHLAGSVDERVTGYLYREHAGRAGLARAGAGSRRALSAFHLVGTTGARTGCGPAVDRTLPLHGSARGCARKADR</sequence>
<dbReference type="AlphaFoldDB" id="A0A699X029"/>
<evidence type="ECO:0000313" key="1">
    <source>
        <dbReference type="EMBL" id="GFD53125.1"/>
    </source>
</evidence>
<accession>A0A699X029</accession>
<organism evidence="1">
    <name type="scientific">Tanacetum cinerariifolium</name>
    <name type="common">Dalmatian daisy</name>
    <name type="synonym">Chrysanthemum cinerariifolium</name>
    <dbReference type="NCBI Taxonomy" id="118510"/>
    <lineage>
        <taxon>Eukaryota</taxon>
        <taxon>Viridiplantae</taxon>
        <taxon>Streptophyta</taxon>
        <taxon>Embryophyta</taxon>
        <taxon>Tracheophyta</taxon>
        <taxon>Spermatophyta</taxon>
        <taxon>Magnoliopsida</taxon>
        <taxon>eudicotyledons</taxon>
        <taxon>Gunneridae</taxon>
        <taxon>Pentapetalae</taxon>
        <taxon>asterids</taxon>
        <taxon>campanulids</taxon>
        <taxon>Asterales</taxon>
        <taxon>Asteraceae</taxon>
        <taxon>Asteroideae</taxon>
        <taxon>Anthemideae</taxon>
        <taxon>Anthemidinae</taxon>
        <taxon>Tanacetum</taxon>
    </lineage>
</organism>
<comment type="caution">
    <text evidence="1">The sequence shown here is derived from an EMBL/GenBank/DDBJ whole genome shotgun (WGS) entry which is preliminary data.</text>
</comment>
<feature type="non-terminal residue" evidence="1">
    <location>
        <position position="1"/>
    </location>
</feature>